<evidence type="ECO:0000256" key="2">
    <source>
        <dbReference type="ARBA" id="ARBA00022692"/>
    </source>
</evidence>
<gene>
    <name evidence="9" type="ORF">KC01_LOCUS33514</name>
</gene>
<protein>
    <recommendedName>
        <fullName evidence="11">Fat storage-inducing transmembrane protein 2</fullName>
    </recommendedName>
</protein>
<organism evidence="9 10">
    <name type="scientific">Knipowitschia caucasica</name>
    <name type="common">Caucasian dwarf goby</name>
    <name type="synonym">Pomatoschistus caucasicus</name>
    <dbReference type="NCBI Taxonomy" id="637954"/>
    <lineage>
        <taxon>Eukaryota</taxon>
        <taxon>Metazoa</taxon>
        <taxon>Chordata</taxon>
        <taxon>Craniata</taxon>
        <taxon>Vertebrata</taxon>
        <taxon>Euteleostomi</taxon>
        <taxon>Actinopterygii</taxon>
        <taxon>Neopterygii</taxon>
        <taxon>Teleostei</taxon>
        <taxon>Neoteleostei</taxon>
        <taxon>Acanthomorphata</taxon>
        <taxon>Gobiaria</taxon>
        <taxon>Gobiiformes</taxon>
        <taxon>Gobioidei</taxon>
        <taxon>Gobiidae</taxon>
        <taxon>Gobiinae</taxon>
        <taxon>Knipowitschia</taxon>
    </lineage>
</organism>
<dbReference type="AlphaFoldDB" id="A0AAV2LYZ9"/>
<accession>A0AAV2LYZ9</accession>
<evidence type="ECO:0000256" key="8">
    <source>
        <dbReference type="SAM" id="Phobius"/>
    </source>
</evidence>
<comment type="subcellular location">
    <subcellularLocation>
        <location evidence="1">Endoplasmic reticulum membrane</location>
        <topology evidence="1">Multi-pass membrane protein</topology>
    </subcellularLocation>
</comment>
<keyword evidence="4" id="KW-0256">Endoplasmic reticulum</keyword>
<dbReference type="GO" id="GO:0005789">
    <property type="term" value="C:endoplasmic reticulum membrane"/>
    <property type="evidence" value="ECO:0007669"/>
    <property type="project" value="UniProtKB-SubCell"/>
</dbReference>
<sequence length="242" mass="27812">MAAVNVIVDKLVCFWGNPNPRRVFPWMFLLISITGSLLKELQLVPETYFSSSRNILNLYFVKVSWGWTLLLLSPFLLLSNASFSRDVSFLTRRLLALPIATAVWYVFTESFFYIEDVTGSCFQTNSMDDLKIEFTSKTMCRRAGFHWLGYDISGHSFILTYSALFIMEETAPMAYLKNANFSALPRLVLNLLYVALNCLVFLWLWMFTCTSVYFHNPFDKLLGTLCGLLEESKRVAEGRTLT</sequence>
<reference evidence="9 10" key="1">
    <citation type="submission" date="2024-04" db="EMBL/GenBank/DDBJ databases">
        <authorList>
            <person name="Waldvogel A.-M."/>
            <person name="Schoenle A."/>
        </authorList>
    </citation>
    <scope>NUCLEOTIDE SEQUENCE [LARGE SCALE GENOMIC DNA]</scope>
</reference>
<feature type="transmembrane region" description="Helical" evidence="8">
    <location>
        <begin position="64"/>
        <end position="83"/>
    </location>
</feature>
<dbReference type="GO" id="GO:0034389">
    <property type="term" value="P:lipid droplet organization"/>
    <property type="evidence" value="ECO:0007669"/>
    <property type="project" value="InterPro"/>
</dbReference>
<evidence type="ECO:0000256" key="6">
    <source>
        <dbReference type="ARBA" id="ARBA00023098"/>
    </source>
</evidence>
<keyword evidence="3" id="KW-0378">Hydrolase</keyword>
<evidence type="ECO:0008006" key="11">
    <source>
        <dbReference type="Google" id="ProtNLM"/>
    </source>
</evidence>
<feature type="transmembrane region" description="Helical" evidence="8">
    <location>
        <begin position="95"/>
        <end position="114"/>
    </location>
</feature>
<name>A0AAV2LYZ9_KNICA</name>
<keyword evidence="2 8" id="KW-0812">Transmembrane</keyword>
<dbReference type="HAMAP" id="MF_03230">
    <property type="entry name" value="FITM2"/>
    <property type="match status" value="1"/>
</dbReference>
<keyword evidence="5 8" id="KW-1133">Transmembrane helix</keyword>
<dbReference type="GO" id="GO:0019915">
    <property type="term" value="P:lipid storage"/>
    <property type="evidence" value="ECO:0007669"/>
    <property type="project" value="InterPro"/>
</dbReference>
<dbReference type="InterPro" id="IPR046401">
    <property type="entry name" value="FITM1/2"/>
</dbReference>
<evidence type="ECO:0000256" key="7">
    <source>
        <dbReference type="ARBA" id="ARBA00023136"/>
    </source>
</evidence>
<dbReference type="EMBL" id="OZ035827">
    <property type="protein sequence ID" value="CAL1606311.1"/>
    <property type="molecule type" value="Genomic_DNA"/>
</dbReference>
<evidence type="ECO:0000256" key="4">
    <source>
        <dbReference type="ARBA" id="ARBA00022824"/>
    </source>
</evidence>
<dbReference type="Proteomes" id="UP001497482">
    <property type="component" value="Chromosome 5"/>
</dbReference>
<dbReference type="GO" id="GO:0008654">
    <property type="term" value="P:phospholipid biosynthetic process"/>
    <property type="evidence" value="ECO:0007669"/>
    <property type="project" value="TreeGrafter"/>
</dbReference>
<dbReference type="Pfam" id="PF10261">
    <property type="entry name" value="FIT"/>
    <property type="match status" value="2"/>
</dbReference>
<keyword evidence="6" id="KW-0443">Lipid metabolism</keyword>
<keyword evidence="10" id="KW-1185">Reference proteome</keyword>
<evidence type="ECO:0000256" key="5">
    <source>
        <dbReference type="ARBA" id="ARBA00022989"/>
    </source>
</evidence>
<evidence type="ECO:0000256" key="1">
    <source>
        <dbReference type="ARBA" id="ARBA00004477"/>
    </source>
</evidence>
<dbReference type="PANTHER" id="PTHR23129:SF1">
    <property type="entry name" value="ACYL-COENZYME A DIPHOSPHATASE FITM2"/>
    <property type="match status" value="1"/>
</dbReference>
<keyword evidence="7 8" id="KW-0472">Membrane</keyword>
<evidence type="ECO:0000313" key="10">
    <source>
        <dbReference type="Proteomes" id="UP001497482"/>
    </source>
</evidence>
<proteinExistence type="inferred from homology"/>
<evidence type="ECO:0000256" key="3">
    <source>
        <dbReference type="ARBA" id="ARBA00022801"/>
    </source>
</evidence>
<feature type="transmembrane region" description="Helical" evidence="8">
    <location>
        <begin position="147"/>
        <end position="166"/>
    </location>
</feature>
<dbReference type="GO" id="GO:0010945">
    <property type="term" value="F:coenzyme A diphosphatase activity"/>
    <property type="evidence" value="ECO:0007669"/>
    <property type="project" value="InterPro"/>
</dbReference>
<dbReference type="InterPro" id="IPR019388">
    <property type="entry name" value="FIT"/>
</dbReference>
<feature type="transmembrane region" description="Helical" evidence="8">
    <location>
        <begin position="187"/>
        <end position="207"/>
    </location>
</feature>
<evidence type="ECO:0000313" key="9">
    <source>
        <dbReference type="EMBL" id="CAL1606311.1"/>
    </source>
</evidence>
<dbReference type="PANTHER" id="PTHR23129">
    <property type="entry name" value="ACYL-COENZYME A DIPHOSPHATASE FITM2"/>
    <property type="match status" value="1"/>
</dbReference>